<dbReference type="RefSeq" id="WP_053985487.1">
    <property type="nucleotide sequence ID" value="NZ_JAQIFT010000068.1"/>
</dbReference>
<keyword evidence="1" id="KW-1133">Transmembrane helix</keyword>
<proteinExistence type="predicted"/>
<protein>
    <submittedName>
        <fullName evidence="2">Stage V sporulation protein AC</fullName>
    </submittedName>
</protein>
<dbReference type="InterPro" id="IPR014203">
    <property type="entry name" value="Spore_V_AC"/>
</dbReference>
<feature type="transmembrane region" description="Helical" evidence="1">
    <location>
        <begin position="61"/>
        <end position="80"/>
    </location>
</feature>
<feature type="transmembrane region" description="Helical" evidence="1">
    <location>
        <begin position="31"/>
        <end position="54"/>
    </location>
</feature>
<keyword evidence="1" id="KW-0472">Membrane</keyword>
<evidence type="ECO:0000313" key="3">
    <source>
        <dbReference type="Proteomes" id="UP001169242"/>
    </source>
</evidence>
<dbReference type="Pfam" id="PF03862">
    <property type="entry name" value="SpoVAC_SpoVAEB"/>
    <property type="match status" value="1"/>
</dbReference>
<organism evidence="2 3">
    <name type="scientific">Holtiella tumoricola</name>
    <dbReference type="NCBI Taxonomy" id="3018743"/>
    <lineage>
        <taxon>Bacteria</taxon>
        <taxon>Bacillati</taxon>
        <taxon>Bacillota</taxon>
        <taxon>Clostridia</taxon>
        <taxon>Lachnospirales</taxon>
        <taxon>Cellulosilyticaceae</taxon>
        <taxon>Holtiella</taxon>
    </lineage>
</organism>
<dbReference type="AlphaFoldDB" id="A0AA42DRI9"/>
<dbReference type="PANTHER" id="PTHR38450">
    <property type="entry name" value="STAGE V SPORULATION PROTEIN AC-RELATED"/>
    <property type="match status" value="1"/>
</dbReference>
<keyword evidence="1" id="KW-0812">Transmembrane</keyword>
<dbReference type="Proteomes" id="UP001169242">
    <property type="component" value="Unassembled WGS sequence"/>
</dbReference>
<reference evidence="2" key="1">
    <citation type="journal article" date="2023" name="Int. J. Syst. Evol. Microbiol.">
        <title>&lt;i&gt;Holtiella tumoricola&lt;/i&gt; gen. nov. sp. nov., isolated from a human clinical sample.</title>
        <authorList>
            <person name="Allen-Vercoe E."/>
            <person name="Daigneault M.C."/>
            <person name="Vancuren S.J."/>
            <person name="Cochrane K."/>
            <person name="O'Neal L.L."/>
            <person name="Sankaranarayanan K."/>
            <person name="Lawson P.A."/>
        </authorList>
    </citation>
    <scope>NUCLEOTIDE SEQUENCE</scope>
    <source>
        <strain evidence="2">CC70A</strain>
    </source>
</reference>
<dbReference type="PANTHER" id="PTHR38450:SF1">
    <property type="entry name" value="STAGE V SPORULATION PROTEIN AC"/>
    <property type="match status" value="1"/>
</dbReference>
<evidence type="ECO:0000256" key="1">
    <source>
        <dbReference type="SAM" id="Phobius"/>
    </source>
</evidence>
<dbReference type="InterPro" id="IPR005562">
    <property type="entry name" value="SpoVA"/>
</dbReference>
<feature type="transmembrane region" description="Helical" evidence="1">
    <location>
        <begin position="86"/>
        <end position="107"/>
    </location>
</feature>
<dbReference type="EMBL" id="JAQIFT010000068">
    <property type="protein sequence ID" value="MDA3733840.1"/>
    <property type="molecule type" value="Genomic_DNA"/>
</dbReference>
<name>A0AA42DRI9_9FIRM</name>
<gene>
    <name evidence="2" type="primary">spoVAC</name>
    <name evidence="2" type="ORF">PBV87_20410</name>
</gene>
<comment type="caution">
    <text evidence="2">The sequence shown here is derived from an EMBL/GenBank/DDBJ whole genome shotgun (WGS) entry which is preliminary data.</text>
</comment>
<keyword evidence="3" id="KW-1185">Reference proteome</keyword>
<sequence>MADVNTLKKDYKNIVDEHSPKNKVVQNSFKAFWVGGTICTIGQLLTDGFIYIGFSKDESSMLCTIFLILASAVLTALNVYDKIGNYAGAGSIIPITGFANSMVSAAMEFKAEGYIFGMGAKLFSVAGPVIVFGTISSVVVGILYYFL</sequence>
<accession>A0AA42DRI9</accession>
<evidence type="ECO:0000313" key="2">
    <source>
        <dbReference type="EMBL" id="MDA3733840.1"/>
    </source>
</evidence>
<dbReference type="NCBIfam" id="TIGR02838">
    <property type="entry name" value="spore_V_AC"/>
    <property type="match status" value="1"/>
</dbReference>
<feature type="transmembrane region" description="Helical" evidence="1">
    <location>
        <begin position="119"/>
        <end position="146"/>
    </location>
</feature>